<evidence type="ECO:0000256" key="9">
    <source>
        <dbReference type="ARBA" id="ARBA00023310"/>
    </source>
</evidence>
<comment type="subcellular location">
    <subcellularLocation>
        <location evidence="12">Endomembrane system</location>
        <topology evidence="12">Single-pass membrane protein</topology>
    </subcellularLocation>
</comment>
<keyword evidence="6 15" id="KW-1133">Transmembrane helix</keyword>
<dbReference type="PANTHER" id="PTHR33445">
    <property type="entry name" value="ATP SYNTHASE SUBUNIT B', CHLOROPLASTIC"/>
    <property type="match status" value="1"/>
</dbReference>
<feature type="coiled-coil region" evidence="14">
    <location>
        <begin position="51"/>
        <end position="85"/>
    </location>
</feature>
<evidence type="ECO:0000256" key="3">
    <source>
        <dbReference type="ARBA" id="ARBA00022547"/>
    </source>
</evidence>
<evidence type="ECO:0000313" key="17">
    <source>
        <dbReference type="Proteomes" id="UP000584867"/>
    </source>
</evidence>
<keyword evidence="5 13" id="KW-0375">Hydrogen ion transport</keyword>
<keyword evidence="7 13" id="KW-0406">Ion transport</keyword>
<comment type="function">
    <text evidence="10">F(1)F(0) ATP synthase produces ATP from ADP in the presence of a proton or sodium gradient. F-type ATPases consist of two structural domains, F(1) containing the extramembraneous catalytic core and F(0) containing the membrane proton channel, linked together by a central stalk and a peripheral stalk. During catalysis, ATP synthesis in the catalytic domain of F(1) is coupled via a rotary mechanism of the central stalk subunits to proton translocation.</text>
</comment>
<evidence type="ECO:0000256" key="5">
    <source>
        <dbReference type="ARBA" id="ARBA00022781"/>
    </source>
</evidence>
<accession>A0A7W7ZQH3</accession>
<protein>
    <submittedName>
        <fullName evidence="16">F-type H+-transporting ATPase subunit b</fullName>
    </submittedName>
</protein>
<evidence type="ECO:0000256" key="1">
    <source>
        <dbReference type="ARBA" id="ARBA00005513"/>
    </source>
</evidence>
<evidence type="ECO:0000256" key="8">
    <source>
        <dbReference type="ARBA" id="ARBA00023136"/>
    </source>
</evidence>
<organism evidence="16 17">
    <name type="scientific">Granulicella mallensis</name>
    <dbReference type="NCBI Taxonomy" id="940614"/>
    <lineage>
        <taxon>Bacteria</taxon>
        <taxon>Pseudomonadati</taxon>
        <taxon>Acidobacteriota</taxon>
        <taxon>Terriglobia</taxon>
        <taxon>Terriglobales</taxon>
        <taxon>Acidobacteriaceae</taxon>
        <taxon>Granulicella</taxon>
    </lineage>
</organism>
<comment type="similarity">
    <text evidence="1 13">Belongs to the ATPase B chain family.</text>
</comment>
<evidence type="ECO:0000256" key="13">
    <source>
        <dbReference type="RuleBase" id="RU003848"/>
    </source>
</evidence>
<evidence type="ECO:0000256" key="10">
    <source>
        <dbReference type="ARBA" id="ARBA00025198"/>
    </source>
</evidence>
<dbReference type="InterPro" id="IPR002146">
    <property type="entry name" value="ATP_synth_b/b'su_bac/chlpt"/>
</dbReference>
<dbReference type="AlphaFoldDB" id="A0A7W7ZQH3"/>
<keyword evidence="3 13" id="KW-0138">CF(0)</keyword>
<evidence type="ECO:0000256" key="15">
    <source>
        <dbReference type="SAM" id="Phobius"/>
    </source>
</evidence>
<evidence type="ECO:0000256" key="14">
    <source>
        <dbReference type="SAM" id="Coils"/>
    </source>
</evidence>
<evidence type="ECO:0000256" key="2">
    <source>
        <dbReference type="ARBA" id="ARBA00022448"/>
    </source>
</evidence>
<feature type="transmembrane region" description="Helical" evidence="15">
    <location>
        <begin position="6"/>
        <end position="31"/>
    </location>
</feature>
<comment type="function">
    <text evidence="11">Component of the F(0) channel, it forms part of the peripheral stalk, linking F(1) to F(0). The b'-subunit is a diverged and duplicated form of b found in plants and photosynthetic bacteria.</text>
</comment>
<dbReference type="GO" id="GO:0012505">
    <property type="term" value="C:endomembrane system"/>
    <property type="evidence" value="ECO:0007669"/>
    <property type="project" value="UniProtKB-SubCell"/>
</dbReference>
<name>A0A7W7ZQH3_9BACT</name>
<dbReference type="EMBL" id="JACHIO010000010">
    <property type="protein sequence ID" value="MBB5064270.1"/>
    <property type="molecule type" value="Genomic_DNA"/>
</dbReference>
<dbReference type="Pfam" id="PF00430">
    <property type="entry name" value="ATP-synt_B"/>
    <property type="match status" value="1"/>
</dbReference>
<evidence type="ECO:0000256" key="11">
    <source>
        <dbReference type="ARBA" id="ARBA00025614"/>
    </source>
</evidence>
<keyword evidence="9" id="KW-0066">ATP synthesis</keyword>
<sequence length="154" mass="16638">MEILNQLGGLVLGSVPTMILFVLLVIAYNLLVQKPLERTLAERRARTTGAVEQARGAISAAEAETAAYEDKLRAARAEIVAAREQKLHQWNSERDAALASAREVAQERIRVARKDIATSAATARIQIESATAQLSDSILRAVLPAGTNISEAHQ</sequence>
<dbReference type="GO" id="GO:0046961">
    <property type="term" value="F:proton-transporting ATPase activity, rotational mechanism"/>
    <property type="evidence" value="ECO:0007669"/>
    <property type="project" value="TreeGrafter"/>
</dbReference>
<dbReference type="PANTHER" id="PTHR33445:SF2">
    <property type="entry name" value="ATP SYNTHASE SUBUNIT B', CHLOROPLASTIC"/>
    <property type="match status" value="1"/>
</dbReference>
<evidence type="ECO:0000256" key="4">
    <source>
        <dbReference type="ARBA" id="ARBA00022692"/>
    </source>
</evidence>
<reference evidence="16 17" key="1">
    <citation type="submission" date="2020-08" db="EMBL/GenBank/DDBJ databases">
        <title>Genomic Encyclopedia of Type Strains, Phase IV (KMG-V): Genome sequencing to study the core and pangenomes of soil and plant-associated prokaryotes.</title>
        <authorList>
            <person name="Whitman W."/>
        </authorList>
    </citation>
    <scope>NUCLEOTIDE SEQUENCE [LARGE SCALE GENOMIC DNA]</scope>
    <source>
        <strain evidence="16 17">X5P3</strain>
    </source>
</reference>
<keyword evidence="4 13" id="KW-0812">Transmembrane</keyword>
<dbReference type="InterPro" id="IPR050059">
    <property type="entry name" value="ATP_synthase_B_chain"/>
</dbReference>
<dbReference type="GO" id="GO:0015986">
    <property type="term" value="P:proton motive force-driven ATP synthesis"/>
    <property type="evidence" value="ECO:0007669"/>
    <property type="project" value="InterPro"/>
</dbReference>
<evidence type="ECO:0000313" key="16">
    <source>
        <dbReference type="EMBL" id="MBB5064270.1"/>
    </source>
</evidence>
<keyword evidence="8 15" id="KW-0472">Membrane</keyword>
<evidence type="ECO:0000256" key="6">
    <source>
        <dbReference type="ARBA" id="ARBA00022989"/>
    </source>
</evidence>
<evidence type="ECO:0000256" key="12">
    <source>
        <dbReference type="ARBA" id="ARBA00037847"/>
    </source>
</evidence>
<keyword evidence="14" id="KW-0175">Coiled coil</keyword>
<evidence type="ECO:0000256" key="7">
    <source>
        <dbReference type="ARBA" id="ARBA00023065"/>
    </source>
</evidence>
<dbReference type="RefSeq" id="WP_184256051.1">
    <property type="nucleotide sequence ID" value="NZ_JACHIO010000010.1"/>
</dbReference>
<dbReference type="GO" id="GO:0045259">
    <property type="term" value="C:proton-transporting ATP synthase complex"/>
    <property type="evidence" value="ECO:0007669"/>
    <property type="project" value="UniProtKB-KW"/>
</dbReference>
<keyword evidence="2 13" id="KW-0813">Transport</keyword>
<dbReference type="Proteomes" id="UP000584867">
    <property type="component" value="Unassembled WGS sequence"/>
</dbReference>
<comment type="caution">
    <text evidence="16">The sequence shown here is derived from an EMBL/GenBank/DDBJ whole genome shotgun (WGS) entry which is preliminary data.</text>
</comment>
<gene>
    <name evidence="16" type="ORF">HDF15_002624</name>
</gene>
<proteinExistence type="inferred from homology"/>